<dbReference type="KEGG" id="lcv:FBA2_05180"/>
<feature type="domain" description="Manganese/iron superoxide dismutase N-terminal" evidence="7">
    <location>
        <begin position="2"/>
        <end position="89"/>
    </location>
</feature>
<evidence type="ECO:0000256" key="6">
    <source>
        <dbReference type="RuleBase" id="RU000414"/>
    </source>
</evidence>
<feature type="binding site" evidence="5">
    <location>
        <position position="27"/>
    </location>
    <ligand>
        <name>Mn(2+)</name>
        <dbReference type="ChEBI" id="CHEBI:29035"/>
    </ligand>
</feature>
<dbReference type="AlphaFoldDB" id="A0A0B2XJM3"/>
<evidence type="ECO:0000313" key="12">
    <source>
        <dbReference type="Proteomes" id="UP001215533"/>
    </source>
</evidence>
<dbReference type="SUPFAM" id="SSF46609">
    <property type="entry name" value="Fe,Mn superoxide dismutase (SOD), N-terminal domain"/>
    <property type="match status" value="1"/>
</dbReference>
<dbReference type="Proteomes" id="UP001215533">
    <property type="component" value="Chromosome"/>
</dbReference>
<keyword evidence="4 6" id="KW-0560">Oxidoreductase</keyword>
<dbReference type="FunFam" id="3.55.40.20:FF:000001">
    <property type="entry name" value="Superoxide dismutase"/>
    <property type="match status" value="1"/>
</dbReference>
<dbReference type="Proteomes" id="UP000825100">
    <property type="component" value="Chromosome"/>
</dbReference>
<evidence type="ECO:0000256" key="5">
    <source>
        <dbReference type="PIRSR" id="PIRSR000349-1"/>
    </source>
</evidence>
<dbReference type="PROSITE" id="PS00088">
    <property type="entry name" value="SOD_MN"/>
    <property type="match status" value="1"/>
</dbReference>
<evidence type="ECO:0000256" key="1">
    <source>
        <dbReference type="ARBA" id="ARBA00008714"/>
    </source>
</evidence>
<gene>
    <name evidence="9" type="primary">sodA</name>
    <name evidence="9" type="ORF">LTWDN19_02640</name>
    <name evidence="10" type="ORF">PSR33_00670</name>
</gene>
<dbReference type="EC" id="1.15.1.1" evidence="2 6"/>
<keyword evidence="3 5" id="KW-0479">Metal-binding</keyword>
<proteinExistence type="inferred from homology"/>
<dbReference type="PANTHER" id="PTHR43595:SF2">
    <property type="entry name" value="SMALL RIBOSOMAL SUBUNIT PROTEIN MS42"/>
    <property type="match status" value="1"/>
</dbReference>
<feature type="domain" description="Manganese/iron superoxide dismutase C-terminal" evidence="8">
    <location>
        <begin position="97"/>
        <end position="197"/>
    </location>
</feature>
<dbReference type="InterPro" id="IPR019831">
    <property type="entry name" value="Mn/Fe_SOD_N"/>
</dbReference>
<dbReference type="EMBL" id="CP117683">
    <property type="protein sequence ID" value="WDC92088.1"/>
    <property type="molecule type" value="Genomic_DNA"/>
</dbReference>
<evidence type="ECO:0000259" key="8">
    <source>
        <dbReference type="Pfam" id="PF02777"/>
    </source>
</evidence>
<dbReference type="InterPro" id="IPR019832">
    <property type="entry name" value="Mn/Fe_SOD_C"/>
</dbReference>
<name>A0A0B2XJM3_LATCU</name>
<dbReference type="InterPro" id="IPR036324">
    <property type="entry name" value="Mn/Fe_SOD_N_sf"/>
</dbReference>
<evidence type="ECO:0000256" key="3">
    <source>
        <dbReference type="ARBA" id="ARBA00022723"/>
    </source>
</evidence>
<evidence type="ECO:0000256" key="2">
    <source>
        <dbReference type="ARBA" id="ARBA00012682"/>
    </source>
</evidence>
<dbReference type="GO" id="GO:0004784">
    <property type="term" value="F:superoxide dismutase activity"/>
    <property type="evidence" value="ECO:0007669"/>
    <property type="project" value="UniProtKB-EC"/>
</dbReference>
<dbReference type="SUPFAM" id="SSF54719">
    <property type="entry name" value="Fe,Mn superoxide dismutase (SOD), C-terminal domain"/>
    <property type="match status" value="1"/>
</dbReference>
<comment type="catalytic activity">
    <reaction evidence="6">
        <text>2 superoxide + 2 H(+) = H2O2 + O2</text>
        <dbReference type="Rhea" id="RHEA:20696"/>
        <dbReference type="ChEBI" id="CHEBI:15378"/>
        <dbReference type="ChEBI" id="CHEBI:15379"/>
        <dbReference type="ChEBI" id="CHEBI:16240"/>
        <dbReference type="ChEBI" id="CHEBI:18421"/>
        <dbReference type="EC" id="1.15.1.1"/>
    </reaction>
</comment>
<dbReference type="Pfam" id="PF02777">
    <property type="entry name" value="Sod_Fe_C"/>
    <property type="match status" value="1"/>
</dbReference>
<dbReference type="PIRSF" id="PIRSF000349">
    <property type="entry name" value="SODismutase"/>
    <property type="match status" value="1"/>
</dbReference>
<sequence>MTFKLPALPYEYVALEPYIDSETMHLHHDKHHKTYVTKLNAALAKHPDLAGKSLHDLLTHIDDLPENLQTPVRNNAGGHANHSFFWRILTPNAPEAPTGELLERIEARFGKFKTFQEAFTEAALGVFGSGWAWLVIDQNGELQIMTTPNQDSPLMSRNRPLLGLDVWEHAYYLKYQNNRIDYIENFWKMINWPLVAELL</sequence>
<dbReference type="Gene3D" id="3.55.40.20">
    <property type="entry name" value="Iron/manganese superoxide dismutase, C-terminal domain"/>
    <property type="match status" value="1"/>
</dbReference>
<protein>
    <recommendedName>
        <fullName evidence="2 6">Superoxide dismutase</fullName>
        <ecNumber evidence="2 6">1.15.1.1</ecNumber>
    </recommendedName>
</protein>
<dbReference type="InterPro" id="IPR001189">
    <property type="entry name" value="Mn/Fe_SOD"/>
</dbReference>
<keyword evidence="11" id="KW-1185">Reference proteome</keyword>
<dbReference type="PANTHER" id="PTHR43595">
    <property type="entry name" value="37S RIBOSOMAL PROTEIN S26, MITOCHONDRIAL"/>
    <property type="match status" value="1"/>
</dbReference>
<comment type="function">
    <text evidence="6">Destroys radicals which are normally produced within the cells and which are toxic to biological systems.</text>
</comment>
<reference evidence="10" key="2">
    <citation type="submission" date="2023-02" db="EMBL/GenBank/DDBJ databases">
        <title>Complete genome sequence of Lactobacillus curvatus CACC879 isolated from Pig feces.</title>
        <authorList>
            <person name="Park S."/>
            <person name="Park M.A."/>
            <person name="Kim D.-H."/>
            <person name="Kim Y."/>
        </authorList>
    </citation>
    <scope>NUCLEOTIDE SEQUENCE</scope>
    <source>
        <strain evidence="10">CACC879</strain>
    </source>
</reference>
<dbReference type="InterPro" id="IPR036314">
    <property type="entry name" value="SOD_C_sf"/>
</dbReference>
<dbReference type="FunFam" id="1.10.287.990:FF:000001">
    <property type="entry name" value="Superoxide dismutase"/>
    <property type="match status" value="1"/>
</dbReference>
<dbReference type="Pfam" id="PF00081">
    <property type="entry name" value="Sod_Fe_N"/>
    <property type="match status" value="1"/>
</dbReference>
<accession>A0A0B2XJM3</accession>
<dbReference type="InterPro" id="IPR019833">
    <property type="entry name" value="Mn/Fe_SOD_BS"/>
</dbReference>
<reference evidence="9 11" key="1">
    <citation type="submission" date="2021-05" db="EMBL/GenBank/DDBJ databases">
        <title>Complete Genome Sequence of Latilactobacillus sp. Strain WDN19, a High D-Aspartate-producing Lactic Acid Bacterium Isolated from a Japanese Pickle.</title>
        <authorList>
            <person name="Kajitani K."/>
            <person name="Takahashi S."/>
        </authorList>
    </citation>
    <scope>NUCLEOTIDE SEQUENCE [LARGE SCALE GENOMIC DNA]</scope>
    <source>
        <strain evidence="9 11">WDN19</strain>
    </source>
</reference>
<dbReference type="Gene3D" id="1.10.287.990">
    <property type="entry name" value="Fe,Mn superoxide dismutase (SOD) domain"/>
    <property type="match status" value="1"/>
</dbReference>
<comment type="similarity">
    <text evidence="1 6">Belongs to the iron/manganese superoxide dismutase family.</text>
</comment>
<dbReference type="PRINTS" id="PR01703">
    <property type="entry name" value="MNSODISMTASE"/>
</dbReference>
<organism evidence="10 12">
    <name type="scientific">Latilactobacillus curvatus</name>
    <name type="common">Lactobacillus curvatus</name>
    <dbReference type="NCBI Taxonomy" id="28038"/>
    <lineage>
        <taxon>Bacteria</taxon>
        <taxon>Bacillati</taxon>
        <taxon>Bacillota</taxon>
        <taxon>Bacilli</taxon>
        <taxon>Lactobacillales</taxon>
        <taxon>Lactobacillaceae</taxon>
        <taxon>Latilactobacillus</taxon>
    </lineage>
</organism>
<dbReference type="GO" id="GO:0005737">
    <property type="term" value="C:cytoplasm"/>
    <property type="evidence" value="ECO:0007669"/>
    <property type="project" value="TreeGrafter"/>
</dbReference>
<evidence type="ECO:0000313" key="11">
    <source>
        <dbReference type="Proteomes" id="UP000825100"/>
    </source>
</evidence>
<evidence type="ECO:0000313" key="9">
    <source>
        <dbReference type="EMBL" id="BCX29697.1"/>
    </source>
</evidence>
<feature type="binding site" evidence="5">
    <location>
        <position position="165"/>
    </location>
    <ligand>
        <name>Mn(2+)</name>
        <dbReference type="ChEBI" id="CHEBI:29035"/>
    </ligand>
</feature>
<dbReference type="GO" id="GO:0046872">
    <property type="term" value="F:metal ion binding"/>
    <property type="evidence" value="ECO:0007669"/>
    <property type="project" value="UniProtKB-KW"/>
</dbReference>
<dbReference type="EMBL" id="AP024685">
    <property type="protein sequence ID" value="BCX29697.1"/>
    <property type="molecule type" value="Genomic_DNA"/>
</dbReference>
<evidence type="ECO:0000256" key="4">
    <source>
        <dbReference type="ARBA" id="ARBA00023002"/>
    </source>
</evidence>
<dbReference type="OrthoDB" id="9803125at2"/>
<feature type="binding site" evidence="5">
    <location>
        <position position="82"/>
    </location>
    <ligand>
        <name>Mn(2+)</name>
        <dbReference type="ChEBI" id="CHEBI:29035"/>
    </ligand>
</feature>
<evidence type="ECO:0000313" key="10">
    <source>
        <dbReference type="EMBL" id="WDC92088.1"/>
    </source>
</evidence>
<evidence type="ECO:0000259" key="7">
    <source>
        <dbReference type="Pfam" id="PF00081"/>
    </source>
</evidence>
<feature type="binding site" evidence="5">
    <location>
        <position position="169"/>
    </location>
    <ligand>
        <name>Mn(2+)</name>
        <dbReference type="ChEBI" id="CHEBI:29035"/>
    </ligand>
</feature>
<dbReference type="RefSeq" id="WP_039099431.1">
    <property type="nucleotide sequence ID" value="NZ_AP024685.1"/>
</dbReference>